<evidence type="ECO:0000256" key="1">
    <source>
        <dbReference type="SAM" id="Coils"/>
    </source>
</evidence>
<proteinExistence type="predicted"/>
<organism evidence="4 5">
    <name type="scientific">Trichodelitschia bisporula</name>
    <dbReference type="NCBI Taxonomy" id="703511"/>
    <lineage>
        <taxon>Eukaryota</taxon>
        <taxon>Fungi</taxon>
        <taxon>Dikarya</taxon>
        <taxon>Ascomycota</taxon>
        <taxon>Pezizomycotina</taxon>
        <taxon>Dothideomycetes</taxon>
        <taxon>Dothideomycetes incertae sedis</taxon>
        <taxon>Phaeotrichales</taxon>
        <taxon>Phaeotrichaceae</taxon>
        <taxon>Trichodelitschia</taxon>
    </lineage>
</organism>
<name>A0A6G1I455_9PEZI</name>
<feature type="compositionally biased region" description="Low complexity" evidence="2">
    <location>
        <begin position="166"/>
        <end position="185"/>
    </location>
</feature>
<evidence type="ECO:0000256" key="2">
    <source>
        <dbReference type="SAM" id="MobiDB-lite"/>
    </source>
</evidence>
<evidence type="ECO:0000313" key="5">
    <source>
        <dbReference type="Proteomes" id="UP000799640"/>
    </source>
</evidence>
<dbReference type="EMBL" id="ML996690">
    <property type="protein sequence ID" value="KAF2403052.1"/>
    <property type="molecule type" value="Genomic_DNA"/>
</dbReference>
<feature type="compositionally biased region" description="Low complexity" evidence="2">
    <location>
        <begin position="463"/>
        <end position="476"/>
    </location>
</feature>
<feature type="coiled-coil region" evidence="1">
    <location>
        <begin position="195"/>
        <end position="222"/>
    </location>
</feature>
<feature type="region of interest" description="Disordered" evidence="2">
    <location>
        <begin position="299"/>
        <end position="363"/>
    </location>
</feature>
<protein>
    <recommendedName>
        <fullName evidence="3">DUF4048 domain-containing protein</fullName>
    </recommendedName>
</protein>
<feature type="region of interest" description="Disordered" evidence="2">
    <location>
        <begin position="456"/>
        <end position="536"/>
    </location>
</feature>
<evidence type="ECO:0000259" key="3">
    <source>
        <dbReference type="Pfam" id="PF13257"/>
    </source>
</evidence>
<dbReference type="AlphaFoldDB" id="A0A6G1I455"/>
<feature type="region of interest" description="Disordered" evidence="2">
    <location>
        <begin position="393"/>
        <end position="434"/>
    </location>
</feature>
<keyword evidence="1" id="KW-0175">Coiled coil</keyword>
<feature type="compositionally biased region" description="Low complexity" evidence="2">
    <location>
        <begin position="393"/>
        <end position="413"/>
    </location>
</feature>
<reference evidence="4" key="1">
    <citation type="journal article" date="2020" name="Stud. Mycol.">
        <title>101 Dothideomycetes genomes: a test case for predicting lifestyles and emergence of pathogens.</title>
        <authorList>
            <person name="Haridas S."/>
            <person name="Albert R."/>
            <person name="Binder M."/>
            <person name="Bloem J."/>
            <person name="Labutti K."/>
            <person name="Salamov A."/>
            <person name="Andreopoulos B."/>
            <person name="Baker S."/>
            <person name="Barry K."/>
            <person name="Bills G."/>
            <person name="Bluhm B."/>
            <person name="Cannon C."/>
            <person name="Castanera R."/>
            <person name="Culley D."/>
            <person name="Daum C."/>
            <person name="Ezra D."/>
            <person name="Gonzalez J."/>
            <person name="Henrissat B."/>
            <person name="Kuo A."/>
            <person name="Liang C."/>
            <person name="Lipzen A."/>
            <person name="Lutzoni F."/>
            <person name="Magnuson J."/>
            <person name="Mondo S."/>
            <person name="Nolan M."/>
            <person name="Ohm R."/>
            <person name="Pangilinan J."/>
            <person name="Park H.-J."/>
            <person name="Ramirez L."/>
            <person name="Alfaro M."/>
            <person name="Sun H."/>
            <person name="Tritt A."/>
            <person name="Yoshinaga Y."/>
            <person name="Zwiers L.-H."/>
            <person name="Turgeon B."/>
            <person name="Goodwin S."/>
            <person name="Spatafora J."/>
            <person name="Crous P."/>
            <person name="Grigoriev I."/>
        </authorList>
    </citation>
    <scope>NUCLEOTIDE SEQUENCE</scope>
    <source>
        <strain evidence="4">CBS 262.69</strain>
    </source>
</reference>
<dbReference type="InterPro" id="IPR025122">
    <property type="entry name" value="DUF4048"/>
</dbReference>
<dbReference type="Proteomes" id="UP000799640">
    <property type="component" value="Unassembled WGS sequence"/>
</dbReference>
<evidence type="ECO:0000313" key="4">
    <source>
        <dbReference type="EMBL" id="KAF2403052.1"/>
    </source>
</evidence>
<feature type="compositionally biased region" description="Polar residues" evidence="2">
    <location>
        <begin position="574"/>
        <end position="585"/>
    </location>
</feature>
<dbReference type="OrthoDB" id="4097086at2759"/>
<sequence length="606" mass="65588">MLVVSPFASSFWPKVTLGGLAVVIGCAALPRLHHTFVFLAHAGERLHCLLDLPDRLLHPIPTFSLPSTPPYPPLFSDAFVDCPFCSLFTMTRLDSVSDALNPLDNVFSNGPNSPVRPPPAEHLGSPIAPINASHRPSHSRSESMASVARHSKRLSLSFPVQPGTRPTSWASSSPATPPESIASPTESSGSFLTVLATQERRVLELKEELRQAELELLRLKKHWASHEATRKRQDVHRVQALQPLSATLASLEGVEDDEDGSSVWMTREMERRKALIGGVKTSSRKVFSGSRHTRTLSLLSPDKGAFSQPFPQPDDIRKQPETSPTSSAKPLRPAHTRSTTLSAVPNRRTVSPEPPATAIPKDALLRTGKQMAADIKDGIWTFLEDIRQATVGEEGVSGGQSQSRPGQQGQPGRKTSSSSMRPDLQRANSAANSRIRRTDNLIDIGGSFWRDHGLAADEPAAQTAKPKTVRRTTPTKSNRRASQTPQKPRDADDSWANWDTPNVASTSSNSSMDSTRSSESSERGQGTPLTRASGRASLDAGIAWPALGKLSPGNLRRTATTLINEWEKSLGTGLANQTPVTTKDASGSDYDSGLEYPLPTGVKKLE</sequence>
<feature type="domain" description="DUF4048" evidence="3">
    <location>
        <begin position="292"/>
        <end position="511"/>
    </location>
</feature>
<accession>A0A6G1I455</accession>
<feature type="region of interest" description="Disordered" evidence="2">
    <location>
        <begin position="109"/>
        <end position="188"/>
    </location>
</feature>
<feature type="region of interest" description="Disordered" evidence="2">
    <location>
        <begin position="571"/>
        <end position="606"/>
    </location>
</feature>
<keyword evidence="5" id="KW-1185">Reference proteome</keyword>
<feature type="compositionally biased region" description="Low complexity" evidence="2">
    <location>
        <begin position="505"/>
        <end position="518"/>
    </location>
</feature>
<gene>
    <name evidence="4" type="ORF">EJ06DRAFT_528016</name>
</gene>
<dbReference type="Pfam" id="PF13257">
    <property type="entry name" value="DUF4048"/>
    <property type="match status" value="1"/>
</dbReference>